<gene>
    <name evidence="8" type="primary">LOC117150853</name>
</gene>
<evidence type="ECO:0000256" key="5">
    <source>
        <dbReference type="SAM" id="MobiDB-lite"/>
    </source>
</evidence>
<dbReference type="Pfam" id="PF00569">
    <property type="entry name" value="ZZ"/>
    <property type="match status" value="1"/>
</dbReference>
<reference evidence="8" key="1">
    <citation type="submission" date="2025-08" db="UniProtKB">
        <authorList>
            <consortium name="RefSeq"/>
        </authorList>
    </citation>
    <scope>IDENTIFICATION</scope>
    <source>
        <strain evidence="8">Mau12</strain>
        <tissue evidence="8">Whole Body</tissue>
    </source>
</reference>
<sequence>MAHQMRNPPERHFGHRCVNCKISDFLGRRYTCRFCADYTLCGKCFDDNRLPDSPQHRYYHPMSVYYAYAEYELYFGGEPFGGDHKVAQSYKCALCDVRGLSTANLFSHLQQEHRTHRDHNAYMSLVNTLYMADNAMEQPVPVPQPLSQARSNRARNLASLRTVAGGNTRAEQLFNAEFNLVLLVVELDNMDSTADDFPERCFEILQQTETVLMQHRSSRVPDTETIESFVRIVEDQVMASMADRRQRLGGFALPRLTRGEAIAPGANALAMSLRDAMPVVFDRPTARRAREPIGLTPKLAVSSGSEKAGSSSGAAKHQKVPTQTSAQGEKATKKMSTVIISPLKDKRFLCSKLVRGNAQKMETKLHKATFTEAIFCSMLADEELFQPPIGLPWTANFMSGAVEPLGSVNPNGKLLLYPVKTKVLMESFYKGLAEYKTWMGLDQTDPTADSKATEVPVPPNSSTYFAVFDDIPYADSGSDDLESGNSNESEEMASDLHAEEDDDDLVELEEDKESGEEENQDEGDEASDSDFSESAISQITDFIEMVIQDE</sequence>
<evidence type="ECO:0000313" key="7">
    <source>
        <dbReference type="Proteomes" id="UP000515162"/>
    </source>
</evidence>
<evidence type="ECO:0000256" key="4">
    <source>
        <dbReference type="PROSITE-ProRule" id="PRU00228"/>
    </source>
</evidence>
<evidence type="ECO:0000256" key="1">
    <source>
        <dbReference type="ARBA" id="ARBA00022723"/>
    </source>
</evidence>
<dbReference type="GeneID" id="117150853"/>
<feature type="region of interest" description="Disordered" evidence="5">
    <location>
        <begin position="475"/>
        <end position="537"/>
    </location>
</feature>
<feature type="compositionally biased region" description="Acidic residues" evidence="5">
    <location>
        <begin position="477"/>
        <end position="531"/>
    </location>
</feature>
<evidence type="ECO:0000256" key="3">
    <source>
        <dbReference type="ARBA" id="ARBA00022833"/>
    </source>
</evidence>
<evidence type="ECO:0000313" key="8">
    <source>
        <dbReference type="RefSeq" id="XP_033173834.1"/>
    </source>
</evidence>
<keyword evidence="3" id="KW-0862">Zinc</keyword>
<protein>
    <submittedName>
        <fullName evidence="8">Uncharacterized protein LOC117150853</fullName>
    </submittedName>
</protein>
<feature type="domain" description="ZZ-type" evidence="6">
    <location>
        <begin position="12"/>
        <end position="70"/>
    </location>
</feature>
<dbReference type="Proteomes" id="UP000515162">
    <property type="component" value="Chromosome 2L"/>
</dbReference>
<dbReference type="PROSITE" id="PS50135">
    <property type="entry name" value="ZF_ZZ_2"/>
    <property type="match status" value="1"/>
</dbReference>
<organism evidence="7 8">
    <name type="scientific">Drosophila mauritiana</name>
    <name type="common">Fruit fly</name>
    <dbReference type="NCBI Taxonomy" id="7226"/>
    <lineage>
        <taxon>Eukaryota</taxon>
        <taxon>Metazoa</taxon>
        <taxon>Ecdysozoa</taxon>
        <taxon>Arthropoda</taxon>
        <taxon>Hexapoda</taxon>
        <taxon>Insecta</taxon>
        <taxon>Pterygota</taxon>
        <taxon>Neoptera</taxon>
        <taxon>Endopterygota</taxon>
        <taxon>Diptera</taxon>
        <taxon>Brachycera</taxon>
        <taxon>Muscomorpha</taxon>
        <taxon>Ephydroidea</taxon>
        <taxon>Drosophilidae</taxon>
        <taxon>Drosophila</taxon>
        <taxon>Sophophora</taxon>
    </lineage>
</organism>
<proteinExistence type="predicted"/>
<keyword evidence="1" id="KW-0479">Metal-binding</keyword>
<keyword evidence="7" id="KW-1185">Reference proteome</keyword>
<dbReference type="InterPro" id="IPR000433">
    <property type="entry name" value="Znf_ZZ"/>
</dbReference>
<evidence type="ECO:0000256" key="2">
    <source>
        <dbReference type="ARBA" id="ARBA00022771"/>
    </source>
</evidence>
<dbReference type="CDD" id="cd02338">
    <property type="entry name" value="ZZ_PCMF_like"/>
    <property type="match status" value="1"/>
</dbReference>
<dbReference type="Gene3D" id="3.30.60.90">
    <property type="match status" value="1"/>
</dbReference>
<keyword evidence="2 4" id="KW-0863">Zinc-finger</keyword>
<dbReference type="PROSITE" id="PS01357">
    <property type="entry name" value="ZF_ZZ_1"/>
    <property type="match status" value="1"/>
</dbReference>
<name>A0A6P8LEY9_DROMA</name>
<dbReference type="SUPFAM" id="SSF57850">
    <property type="entry name" value="RING/U-box"/>
    <property type="match status" value="1"/>
</dbReference>
<dbReference type="RefSeq" id="XP_033173834.1">
    <property type="nucleotide sequence ID" value="XM_033317943.1"/>
</dbReference>
<feature type="region of interest" description="Disordered" evidence="5">
    <location>
        <begin position="298"/>
        <end position="332"/>
    </location>
</feature>
<dbReference type="GO" id="GO:0008270">
    <property type="term" value="F:zinc ion binding"/>
    <property type="evidence" value="ECO:0007669"/>
    <property type="project" value="UniProtKB-KW"/>
</dbReference>
<evidence type="ECO:0000259" key="6">
    <source>
        <dbReference type="PROSITE" id="PS50135"/>
    </source>
</evidence>
<accession>A0A6P8LEY9</accession>
<dbReference type="AlphaFoldDB" id="A0A6P8LEY9"/>
<feature type="compositionally biased region" description="Low complexity" evidence="5">
    <location>
        <begin position="302"/>
        <end position="315"/>
    </location>
</feature>
<dbReference type="InterPro" id="IPR043145">
    <property type="entry name" value="Znf_ZZ_sf"/>
</dbReference>